<name>A0A4Q2CZL7_9AGAR</name>
<protein>
    <submittedName>
        <fullName evidence="2">Uncharacterized protein</fullName>
    </submittedName>
</protein>
<dbReference type="OrthoDB" id="3015170at2759"/>
<keyword evidence="3" id="KW-1185">Reference proteome</keyword>
<dbReference type="Proteomes" id="UP000290288">
    <property type="component" value="Unassembled WGS sequence"/>
</dbReference>
<evidence type="ECO:0000313" key="2">
    <source>
        <dbReference type="EMBL" id="RXW11862.1"/>
    </source>
</evidence>
<sequence length="57" mass="6480">MAVSSDSDDPTYEDALAGPEKEKWLEAIREEVAQIEKMHTYDVVEVDRRNIVNIIGC</sequence>
<organism evidence="2 3">
    <name type="scientific">Candolleomyces aberdarensis</name>
    <dbReference type="NCBI Taxonomy" id="2316362"/>
    <lineage>
        <taxon>Eukaryota</taxon>
        <taxon>Fungi</taxon>
        <taxon>Dikarya</taxon>
        <taxon>Basidiomycota</taxon>
        <taxon>Agaricomycotina</taxon>
        <taxon>Agaricomycetes</taxon>
        <taxon>Agaricomycetidae</taxon>
        <taxon>Agaricales</taxon>
        <taxon>Agaricineae</taxon>
        <taxon>Psathyrellaceae</taxon>
        <taxon>Candolleomyces</taxon>
    </lineage>
</organism>
<proteinExistence type="predicted"/>
<dbReference type="EMBL" id="SDEE01001554">
    <property type="protein sequence ID" value="RXW11862.1"/>
    <property type="molecule type" value="Genomic_DNA"/>
</dbReference>
<feature type="region of interest" description="Disordered" evidence="1">
    <location>
        <begin position="1"/>
        <end position="20"/>
    </location>
</feature>
<reference evidence="2 3" key="1">
    <citation type="submission" date="2019-01" db="EMBL/GenBank/DDBJ databases">
        <title>Draft genome sequence of Psathyrella aberdarensis IHI B618.</title>
        <authorList>
            <person name="Buettner E."/>
            <person name="Kellner H."/>
        </authorList>
    </citation>
    <scope>NUCLEOTIDE SEQUENCE [LARGE SCALE GENOMIC DNA]</scope>
    <source>
        <strain evidence="2 3">IHI B618</strain>
    </source>
</reference>
<evidence type="ECO:0000313" key="3">
    <source>
        <dbReference type="Proteomes" id="UP000290288"/>
    </source>
</evidence>
<feature type="compositionally biased region" description="Acidic residues" evidence="1">
    <location>
        <begin position="1"/>
        <end position="12"/>
    </location>
</feature>
<evidence type="ECO:0000256" key="1">
    <source>
        <dbReference type="SAM" id="MobiDB-lite"/>
    </source>
</evidence>
<accession>A0A4Q2CZL7</accession>
<comment type="caution">
    <text evidence="2">The sequence shown here is derived from an EMBL/GenBank/DDBJ whole genome shotgun (WGS) entry which is preliminary data.</text>
</comment>
<dbReference type="AlphaFoldDB" id="A0A4Q2CZL7"/>
<gene>
    <name evidence="2" type="ORF">EST38_g13993</name>
</gene>